<name>A0A9D1FCY3_9FIRM</name>
<dbReference type="CDD" id="cd12912">
    <property type="entry name" value="PDC2_MCP_like"/>
    <property type="match status" value="1"/>
</dbReference>
<sequence>GRGSSLICAMPVYVDGELIGVAGSGGDIDNIREIVQSTTIGESGYAMLVSRRRPGEVNVIASANPDSGSELGGSGNLMLTPNAALARTLTVINRGESGVTELPIDGESVYLAYHPLETTDWSMVTVISLDDATITEPIEQLRGNIDAVTADTGEDMGARLTLLMLLFAAIALAAAIVVVAASWKFSARLTRPLTELTEGVRRISGGDLDFKLEVSSGDETAVLGDAFNHMTSSLRAYIDNLARVTAEKERIGAELHVATQIQSSMLPCIFPAFPERGEFDVYASMTPAKEVGGDFYDFFLVDEDHLALVIADVSGKGVPAALFMVIAKTLLKNRAQMGASPKEILETVNNQLCENNDAEMFVTVWLGVYEISTGRVTAANAGHEYPAIRRKGGTFELFKDKHGFVLAGMENMRYREYEFTLEPGDELFVYTDGVTEATDASSALYGTERMLAALDGCASDSPEALLHGVKADIDAFVGGAPQFDDITMLCLKRSEGGDGVKEITLEASVENIAAVTEFADGVLEGLGCPAKAKAQLDVAIDELFSNIARYAYAPGTGSVTVRVEALEGPRAVEFTFIDSGVPYDPLAREDPNTGLPLEEREAGGLGVFIVKKTMDAMSYEYANGQNILRIKKLI</sequence>
<dbReference type="InterPro" id="IPR003660">
    <property type="entry name" value="HAMP_dom"/>
</dbReference>
<evidence type="ECO:0000256" key="1">
    <source>
        <dbReference type="ARBA" id="ARBA00004370"/>
    </source>
</evidence>
<dbReference type="GO" id="GO:0016791">
    <property type="term" value="F:phosphatase activity"/>
    <property type="evidence" value="ECO:0007669"/>
    <property type="project" value="TreeGrafter"/>
</dbReference>
<dbReference type="Pfam" id="PF00672">
    <property type="entry name" value="HAMP"/>
    <property type="match status" value="1"/>
</dbReference>
<comment type="caution">
    <text evidence="8">The sequence shown here is derived from an EMBL/GenBank/DDBJ whole genome shotgun (WGS) entry which is preliminary data.</text>
</comment>
<reference evidence="8" key="2">
    <citation type="journal article" date="2021" name="PeerJ">
        <title>Extensive microbial diversity within the chicken gut microbiome revealed by metagenomics and culture.</title>
        <authorList>
            <person name="Gilroy R."/>
            <person name="Ravi A."/>
            <person name="Getino M."/>
            <person name="Pursley I."/>
            <person name="Horton D.L."/>
            <person name="Alikhan N.F."/>
            <person name="Baker D."/>
            <person name="Gharbi K."/>
            <person name="Hall N."/>
            <person name="Watson M."/>
            <person name="Adriaenssens E.M."/>
            <person name="Foster-Nyarko E."/>
            <person name="Jarju S."/>
            <person name="Secka A."/>
            <person name="Antonio M."/>
            <person name="Oren A."/>
            <person name="Chaudhuri R.R."/>
            <person name="La Ragione R."/>
            <person name="Hildebrand F."/>
            <person name="Pallen M.J."/>
        </authorList>
    </citation>
    <scope>NUCLEOTIDE SEQUENCE</scope>
    <source>
        <strain evidence="8">ChiHjej10B9-9673</strain>
    </source>
</reference>
<dbReference type="Gene3D" id="6.10.340.10">
    <property type="match status" value="1"/>
</dbReference>
<protein>
    <submittedName>
        <fullName evidence="8">SpoIIE family protein phosphatase</fullName>
    </submittedName>
</protein>
<keyword evidence="6" id="KW-0812">Transmembrane</keyword>
<proteinExistence type="predicted"/>
<dbReference type="PANTHER" id="PTHR43156">
    <property type="entry name" value="STAGE II SPORULATION PROTEIN E-RELATED"/>
    <property type="match status" value="1"/>
</dbReference>
<dbReference type="SUPFAM" id="SSF158472">
    <property type="entry name" value="HAMP domain-like"/>
    <property type="match status" value="1"/>
</dbReference>
<dbReference type="InterPro" id="IPR036457">
    <property type="entry name" value="PPM-type-like_dom_sf"/>
</dbReference>
<comment type="subcellular location">
    <subcellularLocation>
        <location evidence="1">Membrane</location>
    </subcellularLocation>
</comment>
<feature type="transmembrane region" description="Helical" evidence="6">
    <location>
        <begin position="162"/>
        <end position="183"/>
    </location>
</feature>
<dbReference type="Gene3D" id="3.30.565.10">
    <property type="entry name" value="Histidine kinase-like ATPase, C-terminal domain"/>
    <property type="match status" value="1"/>
</dbReference>
<dbReference type="SUPFAM" id="SSF81606">
    <property type="entry name" value="PP2C-like"/>
    <property type="match status" value="1"/>
</dbReference>
<dbReference type="InterPro" id="IPR052016">
    <property type="entry name" value="Bact_Sigma-Reg"/>
</dbReference>
<evidence type="ECO:0000256" key="3">
    <source>
        <dbReference type="ARBA" id="ARBA00022679"/>
    </source>
</evidence>
<dbReference type="EMBL" id="DVJK01000082">
    <property type="protein sequence ID" value="HIS66510.1"/>
    <property type="molecule type" value="Genomic_DNA"/>
</dbReference>
<evidence type="ECO:0000256" key="5">
    <source>
        <dbReference type="ARBA" id="ARBA00022801"/>
    </source>
</evidence>
<organism evidence="8 9">
    <name type="scientific">Candidatus Scatomorpha merdipullorum</name>
    <dbReference type="NCBI Taxonomy" id="2840927"/>
    <lineage>
        <taxon>Bacteria</taxon>
        <taxon>Bacillati</taxon>
        <taxon>Bacillota</taxon>
        <taxon>Clostridia</taxon>
        <taxon>Eubacteriales</taxon>
        <taxon>Candidatus Scatomorpha</taxon>
    </lineage>
</organism>
<dbReference type="PROSITE" id="PS50885">
    <property type="entry name" value="HAMP"/>
    <property type="match status" value="1"/>
</dbReference>
<dbReference type="SMART" id="SM00304">
    <property type="entry name" value="HAMP"/>
    <property type="match status" value="1"/>
</dbReference>
<accession>A0A9D1FCY3</accession>
<evidence type="ECO:0000259" key="7">
    <source>
        <dbReference type="PROSITE" id="PS50885"/>
    </source>
</evidence>
<dbReference type="SUPFAM" id="SSF55874">
    <property type="entry name" value="ATPase domain of HSP90 chaperone/DNA topoisomerase II/histidine kinase"/>
    <property type="match status" value="1"/>
</dbReference>
<dbReference type="GO" id="GO:0016020">
    <property type="term" value="C:membrane"/>
    <property type="evidence" value="ECO:0007669"/>
    <property type="project" value="UniProtKB-SubCell"/>
</dbReference>
<dbReference type="Gene3D" id="3.60.40.10">
    <property type="entry name" value="PPM-type phosphatase domain"/>
    <property type="match status" value="1"/>
</dbReference>
<dbReference type="GO" id="GO:0007165">
    <property type="term" value="P:signal transduction"/>
    <property type="evidence" value="ECO:0007669"/>
    <property type="project" value="InterPro"/>
</dbReference>
<evidence type="ECO:0000256" key="6">
    <source>
        <dbReference type="SAM" id="Phobius"/>
    </source>
</evidence>
<dbReference type="Proteomes" id="UP000824001">
    <property type="component" value="Unassembled WGS sequence"/>
</dbReference>
<feature type="domain" description="HAMP" evidence="7">
    <location>
        <begin position="187"/>
        <end position="239"/>
    </location>
</feature>
<dbReference type="InterPro" id="IPR001932">
    <property type="entry name" value="PPM-type_phosphatase-like_dom"/>
</dbReference>
<dbReference type="GO" id="GO:0016301">
    <property type="term" value="F:kinase activity"/>
    <property type="evidence" value="ECO:0007669"/>
    <property type="project" value="UniProtKB-KW"/>
</dbReference>
<gene>
    <name evidence="8" type="ORF">IAC18_02990</name>
</gene>
<keyword evidence="6" id="KW-0472">Membrane</keyword>
<evidence type="ECO:0000313" key="8">
    <source>
        <dbReference type="EMBL" id="HIS66510.1"/>
    </source>
</evidence>
<keyword evidence="5" id="KW-0378">Hydrolase</keyword>
<dbReference type="PANTHER" id="PTHR43156:SF2">
    <property type="entry name" value="STAGE II SPORULATION PROTEIN E"/>
    <property type="match status" value="1"/>
</dbReference>
<evidence type="ECO:0000256" key="4">
    <source>
        <dbReference type="ARBA" id="ARBA00022777"/>
    </source>
</evidence>
<evidence type="ECO:0000256" key="2">
    <source>
        <dbReference type="ARBA" id="ARBA00022553"/>
    </source>
</evidence>
<dbReference type="Pfam" id="PF07228">
    <property type="entry name" value="SpoIIE"/>
    <property type="match status" value="1"/>
</dbReference>
<keyword evidence="3" id="KW-0808">Transferase</keyword>
<reference evidence="8" key="1">
    <citation type="submission" date="2020-10" db="EMBL/GenBank/DDBJ databases">
        <authorList>
            <person name="Gilroy R."/>
        </authorList>
    </citation>
    <scope>NUCLEOTIDE SEQUENCE</scope>
    <source>
        <strain evidence="8">ChiHjej10B9-9673</strain>
    </source>
</reference>
<feature type="non-terminal residue" evidence="8">
    <location>
        <position position="1"/>
    </location>
</feature>
<keyword evidence="4" id="KW-0418">Kinase</keyword>
<keyword evidence="2" id="KW-0597">Phosphoprotein</keyword>
<dbReference type="CDD" id="cd06225">
    <property type="entry name" value="HAMP"/>
    <property type="match status" value="1"/>
</dbReference>
<dbReference type="Gene3D" id="3.30.450.20">
    <property type="entry name" value="PAS domain"/>
    <property type="match status" value="1"/>
</dbReference>
<dbReference type="InterPro" id="IPR003594">
    <property type="entry name" value="HATPase_dom"/>
</dbReference>
<dbReference type="AlphaFoldDB" id="A0A9D1FCY3"/>
<keyword evidence="6" id="KW-1133">Transmembrane helix</keyword>
<dbReference type="InterPro" id="IPR036890">
    <property type="entry name" value="HATPase_C_sf"/>
</dbReference>
<dbReference type="CDD" id="cd16936">
    <property type="entry name" value="HATPase_RsbW-like"/>
    <property type="match status" value="1"/>
</dbReference>
<dbReference type="Pfam" id="PF13581">
    <property type="entry name" value="HATPase_c_2"/>
    <property type="match status" value="1"/>
</dbReference>
<evidence type="ECO:0000313" key="9">
    <source>
        <dbReference type="Proteomes" id="UP000824001"/>
    </source>
</evidence>
<dbReference type="SMART" id="SM00331">
    <property type="entry name" value="PP2C_SIG"/>
    <property type="match status" value="1"/>
</dbReference>